<organism evidence="4 5">
    <name type="scientific">Tothia fuscella</name>
    <dbReference type="NCBI Taxonomy" id="1048955"/>
    <lineage>
        <taxon>Eukaryota</taxon>
        <taxon>Fungi</taxon>
        <taxon>Dikarya</taxon>
        <taxon>Ascomycota</taxon>
        <taxon>Pezizomycotina</taxon>
        <taxon>Dothideomycetes</taxon>
        <taxon>Pleosporomycetidae</taxon>
        <taxon>Venturiales</taxon>
        <taxon>Cylindrosympodiaceae</taxon>
        <taxon>Tothia</taxon>
    </lineage>
</organism>
<dbReference type="Pfam" id="PF09736">
    <property type="entry name" value="Bud13"/>
    <property type="match status" value="1"/>
</dbReference>
<evidence type="ECO:0000256" key="3">
    <source>
        <dbReference type="SAM" id="MobiDB-lite"/>
    </source>
</evidence>
<dbReference type="InterPro" id="IPR018609">
    <property type="entry name" value="Bud13"/>
</dbReference>
<feature type="region of interest" description="Disordered" evidence="3">
    <location>
        <begin position="263"/>
        <end position="283"/>
    </location>
</feature>
<proteinExistence type="inferred from homology"/>
<dbReference type="PANTHER" id="PTHR31809:SF0">
    <property type="entry name" value="BUD13 HOMOLOG"/>
    <property type="match status" value="1"/>
</dbReference>
<dbReference type="EMBL" id="MU007024">
    <property type="protein sequence ID" value="KAF2432784.1"/>
    <property type="molecule type" value="Genomic_DNA"/>
</dbReference>
<keyword evidence="2" id="KW-0175">Coiled coil</keyword>
<evidence type="ECO:0000313" key="5">
    <source>
        <dbReference type="Proteomes" id="UP000800235"/>
    </source>
</evidence>
<comment type="caution">
    <text evidence="4">The sequence shown here is derived from an EMBL/GenBank/DDBJ whole genome shotgun (WGS) entry which is preliminary data.</text>
</comment>
<comment type="similarity">
    <text evidence="1">Belongs to the CWC26 family.</text>
</comment>
<feature type="compositionally biased region" description="Basic and acidic residues" evidence="3">
    <location>
        <begin position="151"/>
        <end position="160"/>
    </location>
</feature>
<dbReference type="GO" id="GO:0005684">
    <property type="term" value="C:U2-type spliceosomal complex"/>
    <property type="evidence" value="ECO:0007669"/>
    <property type="project" value="TreeGrafter"/>
</dbReference>
<dbReference type="GO" id="GO:0000398">
    <property type="term" value="P:mRNA splicing, via spliceosome"/>
    <property type="evidence" value="ECO:0007669"/>
    <property type="project" value="TreeGrafter"/>
</dbReference>
<feature type="coiled-coil region" evidence="2">
    <location>
        <begin position="195"/>
        <end position="222"/>
    </location>
</feature>
<dbReference type="OrthoDB" id="6022at2759"/>
<feature type="region of interest" description="Disordered" evidence="3">
    <location>
        <begin position="1"/>
        <end position="175"/>
    </location>
</feature>
<sequence>MSSRADYLTKYLTADPGTEKKSKKRKRKAATTTPSEGLIIADHDLTGWDNKNGNDDDEDGPTMVSGQSAAFRKAKKSAWISVGTSAPKDSDQAAADRILQEAALENRERAEEVDDAPVVEGDAGDVQLLASGLRPGLQTSSEISAALKKKKNEERKRLKDSGGGGGPPSAAAAETIYRDASGRIINVAMKRAEARKKAEEAAHAARLEVESAKGDTQRLQKEANTQALQEAKYLNLARREDDVEMNDELKDRDRWNDPAAQFVTKKKKGKSATGKPLFNGSFMPNRYGIRPGHRWDGVDRGNGFEKLWFNARNKVKNRQELEYAWQMDE</sequence>
<dbReference type="Proteomes" id="UP000800235">
    <property type="component" value="Unassembled WGS sequence"/>
</dbReference>
<evidence type="ECO:0008006" key="6">
    <source>
        <dbReference type="Google" id="ProtNLM"/>
    </source>
</evidence>
<dbReference type="AlphaFoldDB" id="A0A9P4TZR2"/>
<reference evidence="4" key="1">
    <citation type="journal article" date="2020" name="Stud. Mycol.">
        <title>101 Dothideomycetes genomes: a test case for predicting lifestyles and emergence of pathogens.</title>
        <authorList>
            <person name="Haridas S."/>
            <person name="Albert R."/>
            <person name="Binder M."/>
            <person name="Bloem J."/>
            <person name="Labutti K."/>
            <person name="Salamov A."/>
            <person name="Andreopoulos B."/>
            <person name="Baker S."/>
            <person name="Barry K."/>
            <person name="Bills G."/>
            <person name="Bluhm B."/>
            <person name="Cannon C."/>
            <person name="Castanera R."/>
            <person name="Culley D."/>
            <person name="Daum C."/>
            <person name="Ezra D."/>
            <person name="Gonzalez J."/>
            <person name="Henrissat B."/>
            <person name="Kuo A."/>
            <person name="Liang C."/>
            <person name="Lipzen A."/>
            <person name="Lutzoni F."/>
            <person name="Magnuson J."/>
            <person name="Mondo S."/>
            <person name="Nolan M."/>
            <person name="Ohm R."/>
            <person name="Pangilinan J."/>
            <person name="Park H.-J."/>
            <person name="Ramirez L."/>
            <person name="Alfaro M."/>
            <person name="Sun H."/>
            <person name="Tritt A."/>
            <person name="Yoshinaga Y."/>
            <person name="Zwiers L.-H."/>
            <person name="Turgeon B."/>
            <person name="Goodwin S."/>
            <person name="Spatafora J."/>
            <person name="Crous P."/>
            <person name="Grigoriev I."/>
        </authorList>
    </citation>
    <scope>NUCLEOTIDE SEQUENCE</scope>
    <source>
        <strain evidence="4">CBS 130266</strain>
    </source>
</reference>
<evidence type="ECO:0000256" key="1">
    <source>
        <dbReference type="ARBA" id="ARBA00011069"/>
    </source>
</evidence>
<dbReference type="GO" id="GO:0070274">
    <property type="term" value="C:RES complex"/>
    <property type="evidence" value="ECO:0007669"/>
    <property type="project" value="TreeGrafter"/>
</dbReference>
<dbReference type="GO" id="GO:0003723">
    <property type="term" value="F:RNA binding"/>
    <property type="evidence" value="ECO:0007669"/>
    <property type="project" value="TreeGrafter"/>
</dbReference>
<dbReference type="PANTHER" id="PTHR31809">
    <property type="entry name" value="BUD13 HOMOLOG"/>
    <property type="match status" value="1"/>
</dbReference>
<keyword evidence="5" id="KW-1185">Reference proteome</keyword>
<name>A0A9P4TZR2_9PEZI</name>
<evidence type="ECO:0000256" key="2">
    <source>
        <dbReference type="SAM" id="Coils"/>
    </source>
</evidence>
<accession>A0A9P4TZR2</accession>
<gene>
    <name evidence="4" type="ORF">EJ08DRAFT_113990</name>
</gene>
<evidence type="ECO:0000313" key="4">
    <source>
        <dbReference type="EMBL" id="KAF2432784.1"/>
    </source>
</evidence>
<dbReference type="InterPro" id="IPR051112">
    <property type="entry name" value="CWC26_splicing_factor"/>
</dbReference>
<protein>
    <recommendedName>
        <fullName evidence="6">Pre-mRNA-splicing factor CWC26</fullName>
    </recommendedName>
</protein>